<feature type="compositionally biased region" description="Basic and acidic residues" evidence="1">
    <location>
        <begin position="419"/>
        <end position="428"/>
    </location>
</feature>
<feature type="compositionally biased region" description="Polar residues" evidence="1">
    <location>
        <begin position="30"/>
        <end position="42"/>
    </location>
</feature>
<evidence type="ECO:0000256" key="1">
    <source>
        <dbReference type="SAM" id="MobiDB-lite"/>
    </source>
</evidence>
<name>A0A061R680_9CHLO</name>
<feature type="region of interest" description="Disordered" evidence="1">
    <location>
        <begin position="218"/>
        <end position="246"/>
    </location>
</feature>
<accession>A0A061R680</accession>
<sequence length="550" mass="60348">MDISALLAASQEDEDRNPLLREPPGGVPKQGNSSRQQENSRPAGQVSAPGLALAAIQDEDSDEDWFNEYSCELALFGDSATQNSLPDSKKQQQTKQGAQTSEAMSIPEKDTTRDSLELQADTAQAARSNSHFEQDMEEDIEPQDQAKNHSTVTDRHFQPGINTDATSGDDVLPQQQLEHESHEEADIARQRACLAVNEDDEGDGIDNHVAWNEAMETRDEGLEQASHDKTESHPIHSEDIPATSHAPTAADITPQHQAAAQPAEGCTNCHPDAARDMSLGGGEEPACGGISRPGDNSMEISPESAGNNLLEAQNIVEKQAEEPILQDNGPGAGRSTKMTTPQHDVRCSNRRTRTLSEARETMHSSRMLVRGHLIEQGLCGSIGEDAQTRNLQTIQGHESLKKLKACGIAIEDGNPDAADADRPPRKYDSQTTASKRMKFGSLDERNERISAGLPSKIDSFLARNGHNNNFSGLEDRLRRNSWHIEKLLQVCREQHDRCLEARVRLAVNSNLQARLFSPIVFQKLMSIQKRAKDAGLMDHHPCDTVDANEE</sequence>
<organism evidence="2">
    <name type="scientific">Tetraselmis sp. GSL018</name>
    <dbReference type="NCBI Taxonomy" id="582737"/>
    <lineage>
        <taxon>Eukaryota</taxon>
        <taxon>Viridiplantae</taxon>
        <taxon>Chlorophyta</taxon>
        <taxon>core chlorophytes</taxon>
        <taxon>Chlorodendrophyceae</taxon>
        <taxon>Chlorodendrales</taxon>
        <taxon>Chlorodendraceae</taxon>
        <taxon>Tetraselmis</taxon>
    </lineage>
</organism>
<feature type="region of interest" description="Disordered" evidence="1">
    <location>
        <begin position="80"/>
        <end position="169"/>
    </location>
</feature>
<feature type="region of interest" description="Disordered" evidence="1">
    <location>
        <begin position="276"/>
        <end position="303"/>
    </location>
</feature>
<feature type="compositionally biased region" description="Basic and acidic residues" evidence="1">
    <location>
        <begin position="218"/>
        <end position="239"/>
    </location>
</feature>
<evidence type="ECO:0000313" key="2">
    <source>
        <dbReference type="EMBL" id="JAC66264.1"/>
    </source>
</evidence>
<protein>
    <submittedName>
        <fullName evidence="2">Uncharacterized protein</fullName>
    </submittedName>
</protein>
<dbReference type="AlphaFoldDB" id="A0A061R680"/>
<feature type="region of interest" description="Disordered" evidence="1">
    <location>
        <begin position="325"/>
        <end position="345"/>
    </location>
</feature>
<gene>
    <name evidence="2" type="ORF">TSPGSL018_14096</name>
</gene>
<feature type="region of interest" description="Disordered" evidence="1">
    <location>
        <begin position="1"/>
        <end position="50"/>
    </location>
</feature>
<proteinExistence type="predicted"/>
<feature type="region of interest" description="Disordered" evidence="1">
    <location>
        <begin position="414"/>
        <end position="433"/>
    </location>
</feature>
<feature type="compositionally biased region" description="Polar residues" evidence="1">
    <location>
        <begin position="121"/>
        <end position="131"/>
    </location>
</feature>
<dbReference type="EMBL" id="GBEZ01020406">
    <property type="protein sequence ID" value="JAC66264.1"/>
    <property type="molecule type" value="Transcribed_RNA"/>
</dbReference>
<feature type="compositionally biased region" description="Basic and acidic residues" evidence="1">
    <location>
        <begin position="144"/>
        <end position="157"/>
    </location>
</feature>
<reference evidence="2" key="1">
    <citation type="submission" date="2014-05" db="EMBL/GenBank/DDBJ databases">
        <title>The transcriptome of the halophilic microalga Tetraselmis sp. GSL018 isolated from the Great Salt Lake, Utah.</title>
        <authorList>
            <person name="Jinkerson R.E."/>
            <person name="D'Adamo S."/>
            <person name="Posewitz M.C."/>
        </authorList>
    </citation>
    <scope>NUCLEOTIDE SEQUENCE</scope>
    <source>
        <strain evidence="2">GSL018</strain>
    </source>
</reference>
<feature type="compositionally biased region" description="Basic and acidic residues" evidence="1">
    <location>
        <begin position="107"/>
        <end position="116"/>
    </location>
</feature>